<evidence type="ECO:0000313" key="2">
    <source>
        <dbReference type="Proteomes" id="UP000807306"/>
    </source>
</evidence>
<name>A0A9P6EH82_9AGAR</name>
<protein>
    <submittedName>
        <fullName evidence="1">Uncharacterized protein</fullName>
    </submittedName>
</protein>
<dbReference type="EMBL" id="MU157851">
    <property type="protein sequence ID" value="KAF9528669.1"/>
    <property type="molecule type" value="Genomic_DNA"/>
</dbReference>
<dbReference type="AlphaFoldDB" id="A0A9P6EH82"/>
<sequence length="64" mass="7369">MWISILPTLSPNMFKSYITSNPNDDEQYIWESSNSGVFNITPDTVNPPFGRGSEINLYLKDNWL</sequence>
<evidence type="ECO:0000313" key="1">
    <source>
        <dbReference type="EMBL" id="KAF9528669.1"/>
    </source>
</evidence>
<reference evidence="1" key="1">
    <citation type="submission" date="2020-11" db="EMBL/GenBank/DDBJ databases">
        <authorList>
            <consortium name="DOE Joint Genome Institute"/>
            <person name="Ahrendt S."/>
            <person name="Riley R."/>
            <person name="Andreopoulos W."/>
            <person name="Labutti K."/>
            <person name="Pangilinan J."/>
            <person name="Ruiz-Duenas F.J."/>
            <person name="Barrasa J.M."/>
            <person name="Sanchez-Garcia M."/>
            <person name="Camarero S."/>
            <person name="Miyauchi S."/>
            <person name="Serrano A."/>
            <person name="Linde D."/>
            <person name="Babiker R."/>
            <person name="Drula E."/>
            <person name="Ayuso-Fernandez I."/>
            <person name="Pacheco R."/>
            <person name="Padilla G."/>
            <person name="Ferreira P."/>
            <person name="Barriuso J."/>
            <person name="Kellner H."/>
            <person name="Castanera R."/>
            <person name="Alfaro M."/>
            <person name="Ramirez L."/>
            <person name="Pisabarro A.G."/>
            <person name="Kuo A."/>
            <person name="Tritt A."/>
            <person name="Lipzen A."/>
            <person name="He G."/>
            <person name="Yan M."/>
            <person name="Ng V."/>
            <person name="Cullen D."/>
            <person name="Martin F."/>
            <person name="Rosso M.-N."/>
            <person name="Henrissat B."/>
            <person name="Hibbett D."/>
            <person name="Martinez A.T."/>
            <person name="Grigoriev I.V."/>
        </authorList>
    </citation>
    <scope>NUCLEOTIDE SEQUENCE</scope>
    <source>
        <strain evidence="1">CBS 506.95</strain>
    </source>
</reference>
<dbReference type="Gene3D" id="3.30.565.10">
    <property type="entry name" value="Histidine kinase-like ATPase, C-terminal domain"/>
    <property type="match status" value="1"/>
</dbReference>
<dbReference type="Proteomes" id="UP000807306">
    <property type="component" value="Unassembled WGS sequence"/>
</dbReference>
<dbReference type="OrthoDB" id="28737at2759"/>
<dbReference type="SUPFAM" id="SSF55874">
    <property type="entry name" value="ATPase domain of HSP90 chaperone/DNA topoisomerase II/histidine kinase"/>
    <property type="match status" value="1"/>
</dbReference>
<keyword evidence="2" id="KW-1185">Reference proteome</keyword>
<organism evidence="1 2">
    <name type="scientific">Crepidotus variabilis</name>
    <dbReference type="NCBI Taxonomy" id="179855"/>
    <lineage>
        <taxon>Eukaryota</taxon>
        <taxon>Fungi</taxon>
        <taxon>Dikarya</taxon>
        <taxon>Basidiomycota</taxon>
        <taxon>Agaricomycotina</taxon>
        <taxon>Agaricomycetes</taxon>
        <taxon>Agaricomycetidae</taxon>
        <taxon>Agaricales</taxon>
        <taxon>Agaricineae</taxon>
        <taxon>Crepidotaceae</taxon>
        <taxon>Crepidotus</taxon>
    </lineage>
</organism>
<accession>A0A9P6EH82</accession>
<proteinExistence type="predicted"/>
<comment type="caution">
    <text evidence="1">The sequence shown here is derived from an EMBL/GenBank/DDBJ whole genome shotgun (WGS) entry which is preliminary data.</text>
</comment>
<gene>
    <name evidence="1" type="ORF">CPB83DRAFT_929443</name>
</gene>
<dbReference type="InterPro" id="IPR036890">
    <property type="entry name" value="HATPase_C_sf"/>
</dbReference>